<dbReference type="SUPFAM" id="SSF52743">
    <property type="entry name" value="Subtilisin-like"/>
    <property type="match status" value="1"/>
</dbReference>
<dbReference type="InterPro" id="IPR036852">
    <property type="entry name" value="Peptidase_S8/S53_dom_sf"/>
</dbReference>
<feature type="active site" description="Charge relay system" evidence="5">
    <location>
        <position position="95"/>
    </location>
</feature>
<proteinExistence type="inferred from homology"/>
<dbReference type="RefSeq" id="WP_407990080.1">
    <property type="nucleotide sequence ID" value="NZ_AP035881.2"/>
</dbReference>
<keyword evidence="7" id="KW-1133">Transmembrane helix</keyword>
<dbReference type="PROSITE" id="PS51892">
    <property type="entry name" value="SUBTILASE"/>
    <property type="match status" value="1"/>
</dbReference>
<gene>
    <name evidence="10" type="ORF">KCMC57_41570</name>
</gene>
<name>A0AB33K2C0_9ACTN</name>
<feature type="compositionally biased region" description="Low complexity" evidence="6">
    <location>
        <begin position="326"/>
        <end position="352"/>
    </location>
</feature>
<dbReference type="EMBL" id="AP035881">
    <property type="protein sequence ID" value="BFP47789.1"/>
    <property type="molecule type" value="Genomic_DNA"/>
</dbReference>
<keyword evidence="4 5" id="KW-0720">Serine protease</keyword>
<evidence type="ECO:0000256" key="5">
    <source>
        <dbReference type="PROSITE-ProRule" id="PRU01240"/>
    </source>
</evidence>
<dbReference type="GO" id="GO:0004252">
    <property type="term" value="F:serine-type endopeptidase activity"/>
    <property type="evidence" value="ECO:0007669"/>
    <property type="project" value="UniProtKB-UniRule"/>
</dbReference>
<evidence type="ECO:0000259" key="9">
    <source>
        <dbReference type="Pfam" id="PF00082"/>
    </source>
</evidence>
<evidence type="ECO:0000256" key="8">
    <source>
        <dbReference type="SAM" id="SignalP"/>
    </source>
</evidence>
<sequence>MTLTRTMRALGATTLAAGLLLTTAPLASADQVRDGQWVIQQYGLEKAWGVSTGEGVKVAVIDEGVDPTHVDLAGQVLPGFDPAGQGREKAPTDDHGTSMASIIAGKGHGGGEGVVGVAPGAKILPIYKATADAADAIPEGIRWAADNGAKVINISQGSQGPGTSRYSDAIAYATAKDVLIVVASGNDGSSKVSSPANLPGVMAIGAVGKDGKVRAKSNSGPELMLTSPGDEIVSAGNCSGSKYCIGNGTSDATAFVAGAAALVRAKYPDLTAGQVANRLVKSAKVPASLSGAKLPDAHYGYGVVQPYEALTQNIPAGSPQGPLAKAAGSSGSASPAGTAPGSTTPGAGTGAADISEPESFSIIGKGLAIAAVALLVFALLVVILIVVLVKASKRRRAAQVPQPGPAPYGYPQAQPPYPNQPYGNQPPPPGQPPYGSQPSQQPPYQNPYGPGGNQ</sequence>
<evidence type="ECO:0000313" key="10">
    <source>
        <dbReference type="EMBL" id="BFP47789.1"/>
    </source>
</evidence>
<keyword evidence="8" id="KW-0732">Signal</keyword>
<evidence type="ECO:0000256" key="3">
    <source>
        <dbReference type="ARBA" id="ARBA00022801"/>
    </source>
</evidence>
<dbReference type="AlphaFoldDB" id="A0AB33K2C0"/>
<dbReference type="Pfam" id="PF00082">
    <property type="entry name" value="Peptidase_S8"/>
    <property type="match status" value="1"/>
</dbReference>
<dbReference type="Gene3D" id="3.40.50.200">
    <property type="entry name" value="Peptidase S8/S53 domain"/>
    <property type="match status" value="1"/>
</dbReference>
<feature type="region of interest" description="Disordered" evidence="6">
    <location>
        <begin position="396"/>
        <end position="454"/>
    </location>
</feature>
<evidence type="ECO:0000256" key="4">
    <source>
        <dbReference type="ARBA" id="ARBA00022825"/>
    </source>
</evidence>
<evidence type="ECO:0000256" key="1">
    <source>
        <dbReference type="ARBA" id="ARBA00011073"/>
    </source>
</evidence>
<feature type="active site" description="Charge relay system" evidence="5">
    <location>
        <position position="62"/>
    </location>
</feature>
<dbReference type="PANTHER" id="PTHR43399:SF4">
    <property type="entry name" value="CELL WALL-ASSOCIATED PROTEASE"/>
    <property type="match status" value="1"/>
</dbReference>
<feature type="compositionally biased region" description="Pro residues" evidence="6">
    <location>
        <begin position="402"/>
        <end position="432"/>
    </location>
</feature>
<dbReference type="InterPro" id="IPR015500">
    <property type="entry name" value="Peptidase_S8_subtilisin-rel"/>
</dbReference>
<dbReference type="PANTHER" id="PTHR43399">
    <property type="entry name" value="SUBTILISIN-RELATED"/>
    <property type="match status" value="1"/>
</dbReference>
<dbReference type="PRINTS" id="PR00723">
    <property type="entry name" value="SUBTILISIN"/>
</dbReference>
<organism evidence="10">
    <name type="scientific">Kitasatospora sp. CMC57</name>
    <dbReference type="NCBI Taxonomy" id="3231513"/>
    <lineage>
        <taxon>Bacteria</taxon>
        <taxon>Bacillati</taxon>
        <taxon>Actinomycetota</taxon>
        <taxon>Actinomycetes</taxon>
        <taxon>Kitasatosporales</taxon>
        <taxon>Streptomycetaceae</taxon>
        <taxon>Kitasatospora</taxon>
    </lineage>
</organism>
<evidence type="ECO:0000256" key="2">
    <source>
        <dbReference type="ARBA" id="ARBA00022670"/>
    </source>
</evidence>
<feature type="signal peptide" evidence="8">
    <location>
        <begin position="1"/>
        <end position="29"/>
    </location>
</feature>
<accession>A0AB33K2C0</accession>
<protein>
    <recommendedName>
        <fullName evidence="9">Peptidase S8/S53 domain-containing protein</fullName>
    </recommendedName>
</protein>
<evidence type="ECO:0000256" key="6">
    <source>
        <dbReference type="SAM" id="MobiDB-lite"/>
    </source>
</evidence>
<dbReference type="GO" id="GO:0006508">
    <property type="term" value="P:proteolysis"/>
    <property type="evidence" value="ECO:0007669"/>
    <property type="project" value="UniProtKB-KW"/>
</dbReference>
<feature type="chain" id="PRO_5044194048" description="Peptidase S8/S53 domain-containing protein" evidence="8">
    <location>
        <begin position="30"/>
        <end position="454"/>
    </location>
</feature>
<keyword evidence="3 5" id="KW-0378">Hydrolase</keyword>
<feature type="active site" description="Charge relay system" evidence="5">
    <location>
        <position position="250"/>
    </location>
</feature>
<keyword evidence="7" id="KW-0812">Transmembrane</keyword>
<dbReference type="InterPro" id="IPR051048">
    <property type="entry name" value="Peptidase_S8/S53_subtilisin"/>
</dbReference>
<evidence type="ECO:0000256" key="7">
    <source>
        <dbReference type="SAM" id="Phobius"/>
    </source>
</evidence>
<feature type="transmembrane region" description="Helical" evidence="7">
    <location>
        <begin position="367"/>
        <end position="389"/>
    </location>
</feature>
<keyword evidence="2 5" id="KW-0645">Protease</keyword>
<dbReference type="InterPro" id="IPR000209">
    <property type="entry name" value="Peptidase_S8/S53_dom"/>
</dbReference>
<keyword evidence="7" id="KW-0472">Membrane</keyword>
<reference evidence="10" key="1">
    <citation type="submission" date="2024-07" db="EMBL/GenBank/DDBJ databases">
        <title>Complete genome sequences of cellulolytic bacteria, Kitasatospora sp. CMC57 and Streptomyces sp. CMC78, isolated from Japanese agricultural soil.</title>
        <authorList>
            <person name="Hashimoto T."/>
            <person name="Ito M."/>
            <person name="Iwamoto M."/>
            <person name="Fukahori D."/>
            <person name="Shoda T."/>
            <person name="Sakoda M."/>
            <person name="Morohoshi T."/>
            <person name="Mitsuboshi M."/>
            <person name="Nishizawa T."/>
        </authorList>
    </citation>
    <scope>NUCLEOTIDE SEQUENCE</scope>
    <source>
        <strain evidence="10">CMC57</strain>
    </source>
</reference>
<feature type="domain" description="Peptidase S8/S53" evidence="9">
    <location>
        <begin position="53"/>
        <end position="302"/>
    </location>
</feature>
<feature type="region of interest" description="Disordered" evidence="6">
    <location>
        <begin position="318"/>
        <end position="352"/>
    </location>
</feature>
<comment type="similarity">
    <text evidence="1 5">Belongs to the peptidase S8 family.</text>
</comment>